<dbReference type="InterPro" id="IPR023120">
    <property type="entry name" value="WHTH_transcript_rep_HrcA_IDD"/>
</dbReference>
<evidence type="ECO:0000256" key="4">
    <source>
        <dbReference type="ARBA" id="ARBA00023163"/>
    </source>
</evidence>
<protein>
    <recommendedName>
        <fullName evidence="5">Heat-inducible transcription repressor HrcA</fullName>
    </recommendedName>
</protein>
<name>A0ABU0NEC3_9MOLU</name>
<evidence type="ECO:0000259" key="7">
    <source>
        <dbReference type="Pfam" id="PF01628"/>
    </source>
</evidence>
<keyword evidence="2 5" id="KW-0805">Transcription regulation</keyword>
<keyword evidence="9" id="KW-1185">Reference proteome</keyword>
<dbReference type="InterPro" id="IPR002571">
    <property type="entry name" value="HrcA"/>
</dbReference>
<evidence type="ECO:0000313" key="8">
    <source>
        <dbReference type="EMBL" id="MDQ0567790.1"/>
    </source>
</evidence>
<gene>
    <name evidence="5" type="primary">hrcA</name>
    <name evidence="8" type="ORF">J2Z63_000435</name>
</gene>
<feature type="coiled-coil region" evidence="6">
    <location>
        <begin position="184"/>
        <end position="211"/>
    </location>
</feature>
<comment type="similarity">
    <text evidence="5">Belongs to the HrcA family.</text>
</comment>
<evidence type="ECO:0000256" key="6">
    <source>
        <dbReference type="SAM" id="Coils"/>
    </source>
</evidence>
<dbReference type="InterPro" id="IPR029016">
    <property type="entry name" value="GAF-like_dom_sf"/>
</dbReference>
<organism evidence="8 9">
    <name type="scientific">Mycoplasma yeatsii</name>
    <dbReference type="NCBI Taxonomy" id="51365"/>
    <lineage>
        <taxon>Bacteria</taxon>
        <taxon>Bacillati</taxon>
        <taxon>Mycoplasmatota</taxon>
        <taxon>Mollicutes</taxon>
        <taxon>Mycoplasmataceae</taxon>
        <taxon>Mycoplasma</taxon>
    </lineage>
</organism>
<keyword evidence="3 5" id="KW-0346">Stress response</keyword>
<dbReference type="InterPro" id="IPR036390">
    <property type="entry name" value="WH_DNA-bd_sf"/>
</dbReference>
<comment type="caution">
    <text evidence="8">The sequence shown here is derived from an EMBL/GenBank/DDBJ whole genome shotgun (WGS) entry which is preliminary data.</text>
</comment>
<dbReference type="HAMAP" id="MF_00081">
    <property type="entry name" value="HrcA"/>
    <property type="match status" value="1"/>
</dbReference>
<dbReference type="InterPro" id="IPR036388">
    <property type="entry name" value="WH-like_DNA-bd_sf"/>
</dbReference>
<dbReference type="PANTHER" id="PTHR34824:SF1">
    <property type="entry name" value="HEAT-INDUCIBLE TRANSCRIPTION REPRESSOR HRCA"/>
    <property type="match status" value="1"/>
</dbReference>
<keyword evidence="1 5" id="KW-0678">Repressor</keyword>
<keyword evidence="6" id="KW-0175">Coiled coil</keyword>
<dbReference type="InterPro" id="IPR021153">
    <property type="entry name" value="HrcA_C"/>
</dbReference>
<proteinExistence type="inferred from homology"/>
<dbReference type="EMBL" id="JAUSWP010000003">
    <property type="protein sequence ID" value="MDQ0567790.1"/>
    <property type="molecule type" value="Genomic_DNA"/>
</dbReference>
<dbReference type="PANTHER" id="PTHR34824">
    <property type="entry name" value="HEAT-INDUCIBLE TRANSCRIPTION REPRESSOR HRCA"/>
    <property type="match status" value="1"/>
</dbReference>
<reference evidence="8" key="1">
    <citation type="submission" date="2023-07" db="EMBL/GenBank/DDBJ databases">
        <title>Genomic Encyclopedia of Type Strains, Phase IV (KMG-IV): sequencing the most valuable type-strain genomes for metagenomic binning, comparative biology and taxonomic classification.</title>
        <authorList>
            <person name="Goeker M."/>
        </authorList>
    </citation>
    <scope>NUCLEOTIDE SEQUENCE [LARGE SCALE GENOMIC DNA]</scope>
    <source>
        <strain evidence="8">DSM 22019</strain>
    </source>
</reference>
<dbReference type="NCBIfam" id="TIGR00331">
    <property type="entry name" value="hrcA"/>
    <property type="match status" value="1"/>
</dbReference>
<feature type="domain" description="Heat-inducible transcription repressor HrcA C-terminal" evidence="7">
    <location>
        <begin position="105"/>
        <end position="324"/>
    </location>
</feature>
<dbReference type="Gene3D" id="3.30.450.40">
    <property type="match status" value="1"/>
</dbReference>
<sequence length="345" mass="39713">MLKERQIKILEAIVKEFIKTNQPVGSKRILELLDIKVSSATIRSESVVLEELGYLEKQHTSSGRTPSTKGYRFYVDNIMKFNNNEDKDLKKYLQQIFELRNYNVDKTINYASEIISEITKMTAVVVKKTNFKDIKLKKIDLIIISDQIANVVFIFSDGSVQNKVFNLNDISLEDLQIAIKLFSDSLLEVSLDQLNEHIDKLKEQLALSIKQYDYVLNTFISTILDSKTDQKEIHGMRYMLENPEFSDTEKLKKAVKLMEEITPFQWFDIAYESNKSLNKISTKIGNEINENIDDIAMVGTELKVGENSTVLTLIGPKRIDYSQVNRLMNLIIEILEGKDLDYGKT</sequence>
<keyword evidence="4 5" id="KW-0804">Transcription</keyword>
<dbReference type="PIRSF" id="PIRSF005485">
    <property type="entry name" value="HrcA"/>
    <property type="match status" value="1"/>
</dbReference>
<dbReference type="Proteomes" id="UP001236620">
    <property type="component" value="Unassembled WGS sequence"/>
</dbReference>
<dbReference type="Pfam" id="PF01628">
    <property type="entry name" value="HrcA"/>
    <property type="match status" value="1"/>
</dbReference>
<evidence type="ECO:0000256" key="3">
    <source>
        <dbReference type="ARBA" id="ARBA00023016"/>
    </source>
</evidence>
<evidence type="ECO:0000256" key="5">
    <source>
        <dbReference type="HAMAP-Rule" id="MF_00081"/>
    </source>
</evidence>
<evidence type="ECO:0000313" key="9">
    <source>
        <dbReference type="Proteomes" id="UP001236620"/>
    </source>
</evidence>
<dbReference type="SUPFAM" id="SSF46785">
    <property type="entry name" value="Winged helix' DNA-binding domain"/>
    <property type="match status" value="1"/>
</dbReference>
<dbReference type="RefSeq" id="WP_042733241.1">
    <property type="nucleotide sequence ID" value="NZ_JAUSWP010000003.1"/>
</dbReference>
<dbReference type="SUPFAM" id="SSF55781">
    <property type="entry name" value="GAF domain-like"/>
    <property type="match status" value="1"/>
</dbReference>
<dbReference type="Gene3D" id="3.30.390.60">
    <property type="entry name" value="Heat-inducible transcription repressor hrca homolog, domain 3"/>
    <property type="match status" value="1"/>
</dbReference>
<dbReference type="Gene3D" id="1.10.10.10">
    <property type="entry name" value="Winged helix-like DNA-binding domain superfamily/Winged helix DNA-binding domain"/>
    <property type="match status" value="1"/>
</dbReference>
<evidence type="ECO:0000256" key="2">
    <source>
        <dbReference type="ARBA" id="ARBA00023015"/>
    </source>
</evidence>
<accession>A0ABU0NEC3</accession>
<evidence type="ECO:0000256" key="1">
    <source>
        <dbReference type="ARBA" id="ARBA00022491"/>
    </source>
</evidence>
<comment type="function">
    <text evidence="5">Negative regulator of class I heat shock genes (grpE-dnaK-dnaJ and groELS operons). Prevents heat-shock induction of these operons.</text>
</comment>